<name>A0A183ULW8_TOXCA</name>
<evidence type="ECO:0000313" key="9">
    <source>
        <dbReference type="Proteomes" id="UP000050794"/>
    </source>
</evidence>
<evidence type="ECO:0000256" key="5">
    <source>
        <dbReference type="PROSITE-ProRule" id="PRU00042"/>
    </source>
</evidence>
<gene>
    <name evidence="8" type="ORF">TCNE_LOCUS9488</name>
</gene>
<dbReference type="InterPro" id="IPR036236">
    <property type="entry name" value="Znf_C2H2_sf"/>
</dbReference>
<evidence type="ECO:0000256" key="6">
    <source>
        <dbReference type="SAM" id="MobiDB-lite"/>
    </source>
</evidence>
<feature type="domain" description="C2H2-type" evidence="7">
    <location>
        <begin position="274"/>
        <end position="302"/>
    </location>
</feature>
<reference evidence="8 9" key="2">
    <citation type="submission" date="2018-11" db="EMBL/GenBank/DDBJ databases">
        <authorList>
            <consortium name="Pathogen Informatics"/>
        </authorList>
    </citation>
    <scope>NUCLEOTIDE SEQUENCE [LARGE SCALE GENOMIC DNA]</scope>
</reference>
<dbReference type="EMBL" id="UYWY01020192">
    <property type="protein sequence ID" value="VDM40809.1"/>
    <property type="molecule type" value="Genomic_DNA"/>
</dbReference>
<protein>
    <submittedName>
        <fullName evidence="10">Zinc finger protein</fullName>
    </submittedName>
</protein>
<dbReference type="PROSITE" id="PS50157">
    <property type="entry name" value="ZINC_FINGER_C2H2_2"/>
    <property type="match status" value="4"/>
</dbReference>
<reference evidence="10" key="1">
    <citation type="submission" date="2016-06" db="UniProtKB">
        <authorList>
            <consortium name="WormBaseParasite"/>
        </authorList>
    </citation>
    <scope>IDENTIFICATION</scope>
</reference>
<evidence type="ECO:0000313" key="10">
    <source>
        <dbReference type="WBParaSite" id="TCNE_0000948801-mRNA-1"/>
    </source>
</evidence>
<keyword evidence="9" id="KW-1185">Reference proteome</keyword>
<dbReference type="InterPro" id="IPR013087">
    <property type="entry name" value="Znf_C2H2_type"/>
</dbReference>
<dbReference type="PANTHER" id="PTHR24379:SF121">
    <property type="entry name" value="C2H2-TYPE DOMAIN-CONTAINING PROTEIN"/>
    <property type="match status" value="1"/>
</dbReference>
<keyword evidence="1" id="KW-0479">Metal-binding</keyword>
<dbReference type="Pfam" id="PF13912">
    <property type="entry name" value="zf-C2H2_6"/>
    <property type="match status" value="1"/>
</dbReference>
<feature type="region of interest" description="Disordered" evidence="6">
    <location>
        <begin position="496"/>
        <end position="533"/>
    </location>
</feature>
<keyword evidence="4" id="KW-0862">Zinc</keyword>
<evidence type="ECO:0000256" key="3">
    <source>
        <dbReference type="ARBA" id="ARBA00022771"/>
    </source>
</evidence>
<sequence length="551" mass="62953">MKRIFAADGGTPLAVMKCSLRGIGTVHYLALNRIIAATEQIRYVLCFSQIRSNRARSMSDVNAIANLLAETLSTVERNLAADTRSEDESFLAAGHTYSELTPVAVLPNESSALHDGFRSSAACAEESEEKDGTPTYADAERGRKQSLSDVSIRRGERKRWRQLIDGFAQYAEWEAKVREREQAGDMPELDEGSESGTLSQTTEDPEAEYFFRTDLYSFPYKEFIAKISNSQNDEKLKEADAKFEYIQKQFEERKKRFEAETKTKALLPEKCEMLVCFACGRAFDQEIAMRQHINEEHFNNEILKEGRQQDIFSLNSSLIVHRSRVHKLDEDGQSIAKPLFDCSRCGELFGTFIELSRHKHYCLKTDHIKKQRLEKKLKDQASSVAGSSKSTESIEVIAFKPKIDKSCPVCKEHFASYQSVVRHMGRKHPNEDINKYQKKYPYYPFACINCDKRFATKASLTLHTKRHADDRPFECEKCGRRYPIPSELRKHLITHEKKADEKQSKKRGRCSRTANDDDGEHEAGGKKQDAGSQIAKKLKTEYDDLSNFDLL</sequence>
<evidence type="ECO:0000256" key="4">
    <source>
        <dbReference type="ARBA" id="ARBA00022833"/>
    </source>
</evidence>
<dbReference type="PANTHER" id="PTHR24379">
    <property type="entry name" value="KRAB AND ZINC FINGER DOMAIN-CONTAINING"/>
    <property type="match status" value="1"/>
</dbReference>
<organism evidence="9 10">
    <name type="scientific">Toxocara canis</name>
    <name type="common">Canine roundworm</name>
    <dbReference type="NCBI Taxonomy" id="6265"/>
    <lineage>
        <taxon>Eukaryota</taxon>
        <taxon>Metazoa</taxon>
        <taxon>Ecdysozoa</taxon>
        <taxon>Nematoda</taxon>
        <taxon>Chromadorea</taxon>
        <taxon>Rhabditida</taxon>
        <taxon>Spirurina</taxon>
        <taxon>Ascaridomorpha</taxon>
        <taxon>Ascaridoidea</taxon>
        <taxon>Toxocaridae</taxon>
        <taxon>Toxocara</taxon>
    </lineage>
</organism>
<feature type="region of interest" description="Disordered" evidence="6">
    <location>
        <begin position="179"/>
        <end position="204"/>
    </location>
</feature>
<dbReference type="SUPFAM" id="SSF57667">
    <property type="entry name" value="beta-beta-alpha zinc fingers"/>
    <property type="match status" value="1"/>
</dbReference>
<evidence type="ECO:0000313" key="8">
    <source>
        <dbReference type="EMBL" id="VDM40809.1"/>
    </source>
</evidence>
<dbReference type="Pfam" id="PF00096">
    <property type="entry name" value="zf-C2H2"/>
    <property type="match status" value="2"/>
</dbReference>
<evidence type="ECO:0000259" key="7">
    <source>
        <dbReference type="PROSITE" id="PS50157"/>
    </source>
</evidence>
<dbReference type="PROSITE" id="PS00028">
    <property type="entry name" value="ZINC_FINGER_C2H2_1"/>
    <property type="match status" value="4"/>
</dbReference>
<feature type="domain" description="C2H2-type" evidence="7">
    <location>
        <begin position="340"/>
        <end position="372"/>
    </location>
</feature>
<keyword evidence="3 5" id="KW-0863">Zinc-finger</keyword>
<dbReference type="SMART" id="SM00355">
    <property type="entry name" value="ZnF_C2H2"/>
    <property type="match status" value="5"/>
</dbReference>
<keyword evidence="2" id="KW-0677">Repeat</keyword>
<dbReference type="Proteomes" id="UP000050794">
    <property type="component" value="Unassembled WGS sequence"/>
</dbReference>
<dbReference type="AlphaFoldDB" id="A0A183ULW8"/>
<evidence type="ECO:0000256" key="2">
    <source>
        <dbReference type="ARBA" id="ARBA00022737"/>
    </source>
</evidence>
<dbReference type="WBParaSite" id="TCNE_0000948801-mRNA-1">
    <property type="protein sequence ID" value="TCNE_0000948801-mRNA-1"/>
    <property type="gene ID" value="TCNE_0000948801"/>
</dbReference>
<feature type="domain" description="C2H2-type" evidence="7">
    <location>
        <begin position="445"/>
        <end position="472"/>
    </location>
</feature>
<dbReference type="Gene3D" id="3.30.160.60">
    <property type="entry name" value="Classic Zinc Finger"/>
    <property type="match status" value="2"/>
</dbReference>
<proteinExistence type="predicted"/>
<feature type="region of interest" description="Disordered" evidence="6">
    <location>
        <begin position="117"/>
        <end position="148"/>
    </location>
</feature>
<accession>A0A183ULW8</accession>
<feature type="domain" description="C2H2-type" evidence="7">
    <location>
        <begin position="473"/>
        <end position="500"/>
    </location>
</feature>
<evidence type="ECO:0000256" key="1">
    <source>
        <dbReference type="ARBA" id="ARBA00022723"/>
    </source>
</evidence>
<dbReference type="GO" id="GO:0008270">
    <property type="term" value="F:zinc ion binding"/>
    <property type="evidence" value="ECO:0007669"/>
    <property type="project" value="UniProtKB-KW"/>
</dbReference>